<evidence type="ECO:0000313" key="4">
    <source>
        <dbReference type="EMBL" id="KAH9290725.1"/>
    </source>
</evidence>
<name>A0AA38F6F6_TAXCH</name>
<evidence type="ECO:0000313" key="5">
    <source>
        <dbReference type="Proteomes" id="UP000824469"/>
    </source>
</evidence>
<protein>
    <recommendedName>
        <fullName evidence="3">BHLH domain-containing protein</fullName>
    </recommendedName>
</protein>
<keyword evidence="1" id="KW-0805">Transcription regulation</keyword>
<dbReference type="GO" id="GO:0046983">
    <property type="term" value="F:protein dimerization activity"/>
    <property type="evidence" value="ECO:0007669"/>
    <property type="project" value="InterPro"/>
</dbReference>
<dbReference type="EMBL" id="JAHRHJ020003813">
    <property type="protein sequence ID" value="KAH9290725.1"/>
    <property type="molecule type" value="Genomic_DNA"/>
</dbReference>
<dbReference type="SUPFAM" id="SSF47459">
    <property type="entry name" value="HLH, helix-loop-helix DNA-binding domain"/>
    <property type="match status" value="1"/>
</dbReference>
<reference evidence="4 5" key="1">
    <citation type="journal article" date="2021" name="Nat. Plants">
        <title>The Taxus genome provides insights into paclitaxel biosynthesis.</title>
        <authorList>
            <person name="Xiong X."/>
            <person name="Gou J."/>
            <person name="Liao Q."/>
            <person name="Li Y."/>
            <person name="Zhou Q."/>
            <person name="Bi G."/>
            <person name="Li C."/>
            <person name="Du R."/>
            <person name="Wang X."/>
            <person name="Sun T."/>
            <person name="Guo L."/>
            <person name="Liang H."/>
            <person name="Lu P."/>
            <person name="Wu Y."/>
            <person name="Zhang Z."/>
            <person name="Ro D.K."/>
            <person name="Shang Y."/>
            <person name="Huang S."/>
            <person name="Yan J."/>
        </authorList>
    </citation>
    <scope>NUCLEOTIDE SEQUENCE [LARGE SCALE GENOMIC DNA]</scope>
    <source>
        <strain evidence="4">Ta-2019</strain>
    </source>
</reference>
<evidence type="ECO:0000259" key="3">
    <source>
        <dbReference type="PROSITE" id="PS50888"/>
    </source>
</evidence>
<dbReference type="InterPro" id="IPR011598">
    <property type="entry name" value="bHLH_dom"/>
</dbReference>
<accession>A0AA38F6F6</accession>
<organism evidence="4 5">
    <name type="scientific">Taxus chinensis</name>
    <name type="common">Chinese yew</name>
    <name type="synonym">Taxus wallichiana var. chinensis</name>
    <dbReference type="NCBI Taxonomy" id="29808"/>
    <lineage>
        <taxon>Eukaryota</taxon>
        <taxon>Viridiplantae</taxon>
        <taxon>Streptophyta</taxon>
        <taxon>Embryophyta</taxon>
        <taxon>Tracheophyta</taxon>
        <taxon>Spermatophyta</taxon>
        <taxon>Pinopsida</taxon>
        <taxon>Pinidae</taxon>
        <taxon>Conifers II</taxon>
        <taxon>Cupressales</taxon>
        <taxon>Taxaceae</taxon>
        <taxon>Taxus</taxon>
    </lineage>
</organism>
<dbReference type="PROSITE" id="PS50888">
    <property type="entry name" value="BHLH"/>
    <property type="match status" value="1"/>
</dbReference>
<proteinExistence type="predicted"/>
<keyword evidence="5" id="KW-1185">Reference proteome</keyword>
<comment type="caution">
    <text evidence="4">The sequence shown here is derived from an EMBL/GenBank/DDBJ whole genome shotgun (WGS) entry which is preliminary data.</text>
</comment>
<dbReference type="AlphaFoldDB" id="A0AA38F6F6"/>
<feature type="domain" description="BHLH" evidence="3">
    <location>
        <begin position="283"/>
        <end position="315"/>
    </location>
</feature>
<sequence length="315" mass="36658">MDLSAALTAMDQQHFDTDSATSPQYYDMQYDGLCPSTHDAFSDFRNNFIYNSCQINSLQKVEEPILCSRTENQCPQYNGLWPPTYDTYAEFGNNFIYNSADCMFYSLQNVEQPMFCSESENQRSKPECMSYSLQNLEQPMFCSGSENQCPQYNGLWPSAYDTYASSDKKIMDNSWECKFFPLQNVEEPMLICSGSQNRLLPENDVITSERKEGIFRSERKNSKFVKWKGIIIPQNLSSTSQSLHKRCIRLLNCINDHKISQFHDDDNGERISVNTTKHSYKDKLHIHHVSAERKRRKEMKDIFSALRQLLPIYSK</sequence>
<feature type="non-terminal residue" evidence="4">
    <location>
        <position position="315"/>
    </location>
</feature>
<evidence type="ECO:0000256" key="1">
    <source>
        <dbReference type="ARBA" id="ARBA00023015"/>
    </source>
</evidence>
<evidence type="ECO:0000256" key="2">
    <source>
        <dbReference type="ARBA" id="ARBA00023163"/>
    </source>
</evidence>
<dbReference type="Proteomes" id="UP000824469">
    <property type="component" value="Unassembled WGS sequence"/>
</dbReference>
<keyword evidence="2" id="KW-0804">Transcription</keyword>
<dbReference type="InterPro" id="IPR036638">
    <property type="entry name" value="HLH_DNA-bd_sf"/>
</dbReference>
<dbReference type="Gene3D" id="4.10.280.10">
    <property type="entry name" value="Helix-loop-helix DNA-binding domain"/>
    <property type="match status" value="1"/>
</dbReference>
<gene>
    <name evidence="4" type="ORF">KI387_034842</name>
</gene>
<dbReference type="Pfam" id="PF00010">
    <property type="entry name" value="HLH"/>
    <property type="match status" value="1"/>
</dbReference>